<comment type="similarity">
    <text evidence="1">Belongs to the SEN54 family.</text>
</comment>
<feature type="compositionally biased region" description="Basic and acidic residues" evidence="3">
    <location>
        <begin position="199"/>
        <end position="211"/>
    </location>
</feature>
<dbReference type="Pfam" id="PF12928">
    <property type="entry name" value="tRNA_int_end_N2"/>
    <property type="match status" value="1"/>
</dbReference>
<dbReference type="PANTHER" id="PTHR21027">
    <property type="entry name" value="TRNA-SPLICING ENDONUCLEASE SUBUNIT SEN54"/>
    <property type="match status" value="1"/>
</dbReference>
<keyword evidence="2" id="KW-0819">tRNA processing</keyword>
<evidence type="ECO:0000259" key="4">
    <source>
        <dbReference type="Pfam" id="PF12928"/>
    </source>
</evidence>
<keyword evidence="6" id="KW-1185">Reference proteome</keyword>
<evidence type="ECO:0000256" key="2">
    <source>
        <dbReference type="ARBA" id="ARBA00022694"/>
    </source>
</evidence>
<evidence type="ECO:0000256" key="1">
    <source>
        <dbReference type="ARBA" id="ARBA00005736"/>
    </source>
</evidence>
<name>A0ABN8ATH6_CHISP</name>
<evidence type="ECO:0000313" key="5">
    <source>
        <dbReference type="EMBL" id="CAH0397777.1"/>
    </source>
</evidence>
<dbReference type="Proteomes" id="UP001153292">
    <property type="component" value="Chromosome 10"/>
</dbReference>
<evidence type="ECO:0000256" key="3">
    <source>
        <dbReference type="SAM" id="MobiDB-lite"/>
    </source>
</evidence>
<dbReference type="EMBL" id="OU963903">
    <property type="protein sequence ID" value="CAH0397777.1"/>
    <property type="molecule type" value="Genomic_DNA"/>
</dbReference>
<reference evidence="5" key="1">
    <citation type="submission" date="2021-12" db="EMBL/GenBank/DDBJ databases">
        <authorList>
            <person name="King R."/>
        </authorList>
    </citation>
    <scope>NUCLEOTIDE SEQUENCE</scope>
</reference>
<gene>
    <name evidence="5" type="ORF">CHILSU_LOCUS861</name>
</gene>
<protein>
    <recommendedName>
        <fullName evidence="4">tRNA-splicing endonuclease subunit Sen54 N-terminal domain-containing protein</fullName>
    </recommendedName>
</protein>
<dbReference type="InterPro" id="IPR024336">
    <property type="entry name" value="tRNA_splic_suSen54_N"/>
</dbReference>
<feature type="compositionally biased region" description="Basic and acidic residues" evidence="3">
    <location>
        <begin position="162"/>
        <end position="185"/>
    </location>
</feature>
<feature type="region of interest" description="Disordered" evidence="3">
    <location>
        <begin position="495"/>
        <end position="518"/>
    </location>
</feature>
<dbReference type="PANTHER" id="PTHR21027:SF1">
    <property type="entry name" value="TRNA-SPLICING ENDONUCLEASE SUBUNIT SEN54"/>
    <property type="match status" value="1"/>
</dbReference>
<feature type="compositionally biased region" description="Polar residues" evidence="3">
    <location>
        <begin position="495"/>
        <end position="504"/>
    </location>
</feature>
<sequence length="928" mass="108111">MGDINFLSGEELLDKGITKLEITLPALGLKDVSPNGSWLEQKQIQSALEARKHHIEAQRIEKRGVLSHAVWREDLKLAEVTHQVGSHWKYLGHSKDKKMHLKPEEALYLMEVNCLLLTFNDIVVSLQQAYSLLFCDAKSIGKYRVYSYLSRLGYKVLHHNTSDSKKEYKEDENKTEEKSKIDVNSDKNTVQNEMDNIDDTNKDRKNNELKKPSSVISNEEINKKPETQGEVFCNNELKQQSDCTNVNNDEINTYKINSNHYTNSISEIKHKDKSQELVTKVNQGDVQAENFDSATQVQDNLTNRTDNDNYNIYNQRNDPLTKFMEWKLNKLKDRQLKTKAFNNVHKHFVIIPDLSQNRVVTVNVPKEELLPKNIFLNHLTYVLNLDSISSKNVVSSSVETGTYSISDDVNGDHIRRVTNALNRSQNVVVPPIYQNFRPNINYRQFQYWRPRPNLNYFQFNLFFQRPFMTNFNTPRFQFYPRTHIPMFPRYFTSPIHNTNSNADVQNRDQSTRKRKRDNARIHHLESIKNLAIRLRSLISSGNTQKENVDALQRLIHNYNIRYRTKVRLTDQFDIVNDETIIETIELDDDDEDTKSKRRRVDDNDSLRELHLDKIRQISFRLKQLEMAKKASPRHRRALSGLIKTYNKSYNADIYLENNEVLDRQSITLDSSSEHDCVIEESPQIKIGKKLRNPFNILKRLSEKQVSNIFPTTSKDSNEHRVQTSKNTVLDVALHKSWIPDQEDFGRPEVLSRDNMNIRIIESKKEEYLYEFLNDNRTKFNNWIETKIAFLESIEESNVIFQTEVMKEDNVDIKSIIQAEDCTDMPSVLRKLNIIKKNDTTCSESNLTIDFDVYNRNIQDFRKTEKPTPHFRIVCLNDTSPLPSGIDIATLHSKFKDGVMIVFAVVGPSSISFLQMNPIDSLVYTASNN</sequence>
<proteinExistence type="inferred from homology"/>
<organism evidence="5 6">
    <name type="scientific">Chilo suppressalis</name>
    <name type="common">Asiatic rice borer moth</name>
    <dbReference type="NCBI Taxonomy" id="168631"/>
    <lineage>
        <taxon>Eukaryota</taxon>
        <taxon>Metazoa</taxon>
        <taxon>Ecdysozoa</taxon>
        <taxon>Arthropoda</taxon>
        <taxon>Hexapoda</taxon>
        <taxon>Insecta</taxon>
        <taxon>Pterygota</taxon>
        <taxon>Neoptera</taxon>
        <taxon>Endopterygota</taxon>
        <taxon>Lepidoptera</taxon>
        <taxon>Glossata</taxon>
        <taxon>Ditrysia</taxon>
        <taxon>Pyraloidea</taxon>
        <taxon>Crambidae</taxon>
        <taxon>Crambinae</taxon>
        <taxon>Chilo</taxon>
    </lineage>
</organism>
<feature type="domain" description="tRNA-splicing endonuclease subunit Sen54 N-terminal" evidence="4">
    <location>
        <begin position="55"/>
        <end position="117"/>
    </location>
</feature>
<evidence type="ECO:0000313" key="6">
    <source>
        <dbReference type="Proteomes" id="UP001153292"/>
    </source>
</evidence>
<dbReference type="InterPro" id="IPR024337">
    <property type="entry name" value="tRNA_splic_suSen54"/>
</dbReference>
<feature type="region of interest" description="Disordered" evidence="3">
    <location>
        <begin position="162"/>
        <end position="223"/>
    </location>
</feature>
<accession>A0ABN8ATH6</accession>